<organism evidence="5 6">
    <name type="scientific">Alkalicoccus daliensis</name>
    <dbReference type="NCBI Taxonomy" id="745820"/>
    <lineage>
        <taxon>Bacteria</taxon>
        <taxon>Bacillati</taxon>
        <taxon>Bacillota</taxon>
        <taxon>Bacilli</taxon>
        <taxon>Bacillales</taxon>
        <taxon>Bacillaceae</taxon>
        <taxon>Alkalicoccus</taxon>
    </lineage>
</organism>
<dbReference type="EMBL" id="FNIL01000023">
    <property type="protein sequence ID" value="SDO62304.1"/>
    <property type="molecule type" value="Genomic_DNA"/>
</dbReference>
<evidence type="ECO:0000256" key="1">
    <source>
        <dbReference type="ARBA" id="ARBA00022679"/>
    </source>
</evidence>
<dbReference type="GO" id="GO:0009107">
    <property type="term" value="P:lipoate biosynthetic process"/>
    <property type="evidence" value="ECO:0007669"/>
    <property type="project" value="UniProtKB-UniRule"/>
</dbReference>
<dbReference type="CDD" id="cd16443">
    <property type="entry name" value="LplA"/>
    <property type="match status" value="1"/>
</dbReference>
<dbReference type="GO" id="GO:0033819">
    <property type="term" value="F:lipoyl(octanoyl) transferase activity"/>
    <property type="evidence" value="ECO:0007669"/>
    <property type="project" value="InterPro"/>
</dbReference>
<dbReference type="SUPFAM" id="SSF55681">
    <property type="entry name" value="Class II aaRS and biotin synthetases"/>
    <property type="match status" value="1"/>
</dbReference>
<evidence type="ECO:0000313" key="5">
    <source>
        <dbReference type="EMBL" id="SDO62304.1"/>
    </source>
</evidence>
<dbReference type="EC" id="2.3.1.204" evidence="3"/>
<keyword evidence="6" id="KW-1185">Reference proteome</keyword>
<dbReference type="PROSITE" id="PS51733">
    <property type="entry name" value="BPL_LPL_CATALYTIC"/>
    <property type="match status" value="1"/>
</dbReference>
<sequence length="276" mass="31018">MFNLPEELQQQNWFVIDQSVTGLQMNPMASFAMDDTLCEIVASKESTGFARSWVHDKTVVLGIQDSRLPQINEGISYLEKQGYQVIVRNSGGLAVVLDEDVYNLSLLFPETRALTIDLGYEAMVAFTRELLPELGDLIQDGEISTSYCPGRFDLSVNGQKFAGISQRRIRGGIAVQIYLAMQGSGAARAELIRSFYNIAAAGGDVKYSYPQIVPETMASLTELIGTPLTNEALTHRIFLALEKHSDSLAEYELSETEQERFQYHLERMFKRNERLR</sequence>
<evidence type="ECO:0000259" key="4">
    <source>
        <dbReference type="PROSITE" id="PS51733"/>
    </source>
</evidence>
<dbReference type="Proteomes" id="UP000198778">
    <property type="component" value="Unassembled WGS sequence"/>
</dbReference>
<dbReference type="InterPro" id="IPR050664">
    <property type="entry name" value="Octanoyltrans_LipM/LipL"/>
</dbReference>
<keyword evidence="1 3" id="KW-0808">Transferase</keyword>
<evidence type="ECO:0000256" key="2">
    <source>
        <dbReference type="ARBA" id="ARBA00023315"/>
    </source>
</evidence>
<dbReference type="PANTHER" id="PTHR43679">
    <property type="entry name" value="OCTANOYLTRANSFERASE LIPM-RELATED"/>
    <property type="match status" value="1"/>
</dbReference>
<gene>
    <name evidence="3" type="primary">lipL</name>
    <name evidence="5" type="ORF">SAMN04488053_12311</name>
</gene>
<feature type="site" description="Lowers pKa of active site Cys" evidence="3">
    <location>
        <position position="160"/>
    </location>
</feature>
<dbReference type="GO" id="GO:0009249">
    <property type="term" value="P:protein lipoylation"/>
    <property type="evidence" value="ECO:0007669"/>
    <property type="project" value="UniProtKB-UniRule"/>
</dbReference>
<accession>A0A1H0L1Y4</accession>
<evidence type="ECO:0000313" key="6">
    <source>
        <dbReference type="Proteomes" id="UP000198778"/>
    </source>
</evidence>
<dbReference type="InterPro" id="IPR004143">
    <property type="entry name" value="BPL_LPL_catalytic"/>
</dbReference>
<dbReference type="STRING" id="745820.SAMN04488053_12311"/>
<keyword evidence="2 3" id="KW-0012">Acyltransferase</keyword>
<comment type="similarity">
    <text evidence="3">Belongs to the octanoyltransferase LipL family.</text>
</comment>
<feature type="domain" description="BPL/LPL catalytic" evidence="4">
    <location>
        <begin position="44"/>
        <end position="228"/>
    </location>
</feature>
<dbReference type="RefSeq" id="WP_090844740.1">
    <property type="nucleotide sequence ID" value="NZ_FNIL01000023.1"/>
</dbReference>
<dbReference type="Pfam" id="PF21948">
    <property type="entry name" value="LplA-B_cat"/>
    <property type="match status" value="1"/>
</dbReference>
<name>A0A1H0L1Y4_9BACI</name>
<dbReference type="AlphaFoldDB" id="A0A1H0L1Y4"/>
<reference evidence="6" key="1">
    <citation type="submission" date="2016-10" db="EMBL/GenBank/DDBJ databases">
        <authorList>
            <person name="Varghese N."/>
            <person name="Submissions S."/>
        </authorList>
    </citation>
    <scope>NUCLEOTIDE SEQUENCE [LARGE SCALE GENOMIC DNA]</scope>
    <source>
        <strain evidence="6">CGMCC 1.10369</strain>
    </source>
</reference>
<comment type="pathway">
    <text evidence="3">Protein modification; protein lipoylation via endogenous pathway; protein N(6)-(lipoyl)lysine from octanoyl-[acyl-carrier-protein].</text>
</comment>
<feature type="active site" description="Acyl-thioester intermediate" evidence="3">
    <location>
        <position position="148"/>
    </location>
</feature>
<dbReference type="Gene3D" id="3.30.930.10">
    <property type="entry name" value="Bira Bifunctional Protein, Domain 2"/>
    <property type="match status" value="1"/>
</dbReference>
<proteinExistence type="inferred from homology"/>
<evidence type="ECO:0000256" key="3">
    <source>
        <dbReference type="HAMAP-Rule" id="MF_02119"/>
    </source>
</evidence>
<comment type="miscellaneous">
    <text evidence="3">The reaction proceeds via a thioester-linked acyl-enzyme intermediate.</text>
</comment>
<protein>
    <recommendedName>
        <fullName evidence="3">Octanoyl-[GcvH]:protein N-octanoyltransferase</fullName>
        <ecNumber evidence="3">2.3.1.204</ecNumber>
    </recommendedName>
    <alternativeName>
        <fullName evidence="3">Octanoyl-[GcvH]:E2 amidotransferase</fullName>
    </alternativeName>
</protein>
<dbReference type="HAMAP" id="MF_02119">
    <property type="entry name" value="LipL"/>
    <property type="match status" value="1"/>
</dbReference>
<dbReference type="InterPro" id="IPR045864">
    <property type="entry name" value="aa-tRNA-synth_II/BPL/LPL"/>
</dbReference>
<dbReference type="PANTHER" id="PTHR43679:SF2">
    <property type="entry name" value="OCTANOYL-[GCVH]:PROTEIN N-OCTANOYLTRANSFERASE"/>
    <property type="match status" value="1"/>
</dbReference>
<dbReference type="InterPro" id="IPR024897">
    <property type="entry name" value="LipL"/>
</dbReference>
<dbReference type="OrthoDB" id="2080934at2"/>
<comment type="catalytic activity">
    <reaction evidence="3">
        <text>N(6)-octanoyl-L-lysyl-[glycine-cleavage complex H protein] + L-lysyl-[lipoyl-carrier protein] = N(6)-octanoyl-L-lysyl-[lipoyl-carrier protein] + L-lysyl-[glycine-cleavage complex H protein]</text>
        <dbReference type="Rhea" id="RHEA:20213"/>
        <dbReference type="Rhea" id="RHEA-COMP:10500"/>
        <dbReference type="Rhea" id="RHEA-COMP:10501"/>
        <dbReference type="Rhea" id="RHEA-COMP:10503"/>
        <dbReference type="Rhea" id="RHEA-COMP:10504"/>
        <dbReference type="ChEBI" id="CHEBI:29969"/>
        <dbReference type="ChEBI" id="CHEBI:78809"/>
        <dbReference type="EC" id="2.3.1.204"/>
    </reaction>
</comment>
<comment type="function">
    <text evidence="3">Catalyzes the amidotransfer (transamidation) of the octanoyl moiety from octanoyl-GcvH to the lipoyl domain of the E2 subunit of lipoate-dependent enzymes.</text>
</comment>